<sequence>MSDTTSKPAWMLRSLLDIPEVLHAVLLSRDGLMQARTEEISKDEADTYAAAMSGLASLCQDPIFSGGRGNHWRETVIEFDSRYVFAIRAGAGAYLGVTTTAMVDLVVISRRMHELVGQIGHEMAVADRQGLGFHG</sequence>
<dbReference type="PANTHER" id="PTHR36222">
    <property type="entry name" value="SERINE PROTEASE INHIBITOR RV3364C"/>
    <property type="match status" value="1"/>
</dbReference>
<organism evidence="2 3">
    <name type="scientific">Streptomyces boluensis</name>
    <dbReference type="NCBI Taxonomy" id="1775135"/>
    <lineage>
        <taxon>Bacteria</taxon>
        <taxon>Bacillati</taxon>
        <taxon>Actinomycetota</taxon>
        <taxon>Actinomycetes</taxon>
        <taxon>Kitasatosporales</taxon>
        <taxon>Streptomycetaceae</taxon>
        <taxon>Streptomyces</taxon>
    </lineage>
</organism>
<keyword evidence="3" id="KW-1185">Reference proteome</keyword>
<dbReference type="Gene3D" id="3.30.450.30">
    <property type="entry name" value="Dynein light chain 2a, cytoplasmic"/>
    <property type="match status" value="1"/>
</dbReference>
<dbReference type="Pfam" id="PF03259">
    <property type="entry name" value="Robl_LC7"/>
    <property type="match status" value="1"/>
</dbReference>
<proteinExistence type="predicted"/>
<comment type="caution">
    <text evidence="2">The sequence shown here is derived from an EMBL/GenBank/DDBJ whole genome shotgun (WGS) entry which is preliminary data.</text>
</comment>
<dbReference type="InterPro" id="IPR004942">
    <property type="entry name" value="Roadblock/LAMTOR2_dom"/>
</dbReference>
<feature type="domain" description="Roadblock/LAMTOR2" evidence="1">
    <location>
        <begin position="9"/>
        <end position="99"/>
    </location>
</feature>
<dbReference type="PANTHER" id="PTHR36222:SF1">
    <property type="entry name" value="SERINE PROTEASE INHIBITOR RV3364C"/>
    <property type="match status" value="1"/>
</dbReference>
<dbReference type="EMBL" id="JAAAHS010000123">
    <property type="protein sequence ID" value="NBE53158.1"/>
    <property type="molecule type" value="Genomic_DNA"/>
</dbReference>
<evidence type="ECO:0000259" key="1">
    <source>
        <dbReference type="SMART" id="SM00960"/>
    </source>
</evidence>
<dbReference type="SMART" id="SM00960">
    <property type="entry name" value="Robl_LC7"/>
    <property type="match status" value="1"/>
</dbReference>
<reference evidence="2" key="1">
    <citation type="submission" date="2020-01" db="EMBL/GenBank/DDBJ databases">
        <title>Whole-genome analyses of novel actinobacteria.</title>
        <authorList>
            <person name="Sahin N."/>
        </authorList>
    </citation>
    <scope>NUCLEOTIDE SEQUENCE</scope>
    <source>
        <strain evidence="2">YC537</strain>
    </source>
</reference>
<dbReference type="OrthoDB" id="4568655at2"/>
<name>A0A964USA1_9ACTN</name>
<dbReference type="AlphaFoldDB" id="A0A964USA1"/>
<dbReference type="Proteomes" id="UP000598297">
    <property type="component" value="Unassembled WGS sequence"/>
</dbReference>
<dbReference type="SUPFAM" id="SSF103196">
    <property type="entry name" value="Roadblock/LC7 domain"/>
    <property type="match status" value="1"/>
</dbReference>
<dbReference type="RefSeq" id="WP_161698792.1">
    <property type="nucleotide sequence ID" value="NZ_JAAAHS010000123.1"/>
</dbReference>
<evidence type="ECO:0000313" key="3">
    <source>
        <dbReference type="Proteomes" id="UP000598297"/>
    </source>
</evidence>
<gene>
    <name evidence="2" type="ORF">GUY60_17380</name>
</gene>
<evidence type="ECO:0000313" key="2">
    <source>
        <dbReference type="EMBL" id="NBE53158.1"/>
    </source>
</evidence>
<protein>
    <submittedName>
        <fullName evidence="2">Roadblock/LC7 domain-containing protein</fullName>
    </submittedName>
</protein>
<accession>A0A964USA1</accession>
<dbReference type="InterPro" id="IPR053141">
    <property type="entry name" value="Mycobact_SerProt_Inhib_Rv3364c"/>
</dbReference>